<organism evidence="1 2">
    <name type="scientific">Dictyocaulus viviparus</name>
    <name type="common">Bovine lungworm</name>
    <dbReference type="NCBI Taxonomy" id="29172"/>
    <lineage>
        <taxon>Eukaryota</taxon>
        <taxon>Metazoa</taxon>
        <taxon>Ecdysozoa</taxon>
        <taxon>Nematoda</taxon>
        <taxon>Chromadorea</taxon>
        <taxon>Rhabditida</taxon>
        <taxon>Rhabditina</taxon>
        <taxon>Rhabditomorpha</taxon>
        <taxon>Strongyloidea</taxon>
        <taxon>Metastrongylidae</taxon>
        <taxon>Dictyocaulus</taxon>
    </lineage>
</organism>
<keyword evidence="2" id="KW-1185">Reference proteome</keyword>
<dbReference type="Proteomes" id="UP000053766">
    <property type="component" value="Unassembled WGS sequence"/>
</dbReference>
<reference evidence="1 2" key="1">
    <citation type="submission" date="2013-11" db="EMBL/GenBank/DDBJ databases">
        <title>Draft genome of the bovine lungworm Dictyocaulus viviparus.</title>
        <authorList>
            <person name="Mitreva M."/>
        </authorList>
    </citation>
    <scope>NUCLEOTIDE SEQUENCE [LARGE SCALE GENOMIC DNA]</scope>
    <source>
        <strain evidence="1 2">HannoverDv2000</strain>
    </source>
</reference>
<dbReference type="AlphaFoldDB" id="A0A0D8X984"/>
<name>A0A0D8X984_DICVI</name>
<evidence type="ECO:0000313" key="1">
    <source>
        <dbReference type="EMBL" id="KJH40169.1"/>
    </source>
</evidence>
<evidence type="ECO:0000313" key="2">
    <source>
        <dbReference type="Proteomes" id="UP000053766"/>
    </source>
</evidence>
<accession>A0A0D8X984</accession>
<feature type="non-terminal residue" evidence="1">
    <location>
        <position position="67"/>
    </location>
</feature>
<sequence length="67" mass="7238">MDNCGSSGVNKCDESFKYRVEGKSGASSRGTGIMVKGDNSGAFVFLRERSNSWTTGRRPKAKAFAKN</sequence>
<reference evidence="2" key="2">
    <citation type="journal article" date="2016" name="Sci. Rep.">
        <title>Dictyocaulus viviparus genome, variome and transcriptome elucidate lungworm biology and support future intervention.</title>
        <authorList>
            <person name="McNulty S.N."/>
            <person name="Strube C."/>
            <person name="Rosa B.A."/>
            <person name="Martin J.C."/>
            <person name="Tyagi R."/>
            <person name="Choi Y.J."/>
            <person name="Wang Q."/>
            <person name="Hallsworth Pepin K."/>
            <person name="Zhang X."/>
            <person name="Ozersky P."/>
            <person name="Wilson R.K."/>
            <person name="Sternberg P.W."/>
            <person name="Gasser R.B."/>
            <person name="Mitreva M."/>
        </authorList>
    </citation>
    <scope>NUCLEOTIDE SEQUENCE [LARGE SCALE GENOMIC DNA]</scope>
    <source>
        <strain evidence="2">HannoverDv2000</strain>
    </source>
</reference>
<proteinExistence type="predicted"/>
<protein>
    <submittedName>
        <fullName evidence="1">Uncharacterized protein</fullName>
    </submittedName>
</protein>
<gene>
    <name evidence="1" type="ORF">DICVIV_13903</name>
</gene>
<dbReference type="EMBL" id="KN717662">
    <property type="protein sequence ID" value="KJH40169.1"/>
    <property type="molecule type" value="Genomic_DNA"/>
</dbReference>